<feature type="domain" description="Transcription regulator PadR N-terminal" evidence="1">
    <location>
        <begin position="7"/>
        <end position="79"/>
    </location>
</feature>
<accession>A0A653IGX8</accession>
<dbReference type="RefSeq" id="WP_159173784.1">
    <property type="nucleotide sequence ID" value="NZ_LR732312.1"/>
</dbReference>
<name>A0A653IGX8_9BACL</name>
<dbReference type="Proteomes" id="UP000439752">
    <property type="component" value="Unassembled WGS sequence"/>
</dbReference>
<organism evidence="3 4">
    <name type="scientific">Exiguobacterium oxidotolerans</name>
    <dbReference type="NCBI Taxonomy" id="223958"/>
    <lineage>
        <taxon>Bacteria</taxon>
        <taxon>Bacillati</taxon>
        <taxon>Bacillota</taxon>
        <taxon>Bacilli</taxon>
        <taxon>Bacillales</taxon>
        <taxon>Bacillales Family XII. Incertae Sedis</taxon>
        <taxon>Exiguobacterium</taxon>
    </lineage>
</organism>
<dbReference type="EMBL" id="CABWKQ010000030">
    <property type="protein sequence ID" value="VWX37903.1"/>
    <property type="molecule type" value="Genomic_DNA"/>
</dbReference>
<dbReference type="InterPro" id="IPR005149">
    <property type="entry name" value="Tscrpt_reg_PadR_N"/>
</dbReference>
<feature type="domain" description="Transcription regulator PadR C-terminal" evidence="2">
    <location>
        <begin position="93"/>
        <end position="171"/>
    </location>
</feature>
<gene>
    <name evidence="3" type="ORF">EXIGUO9Y_360180</name>
</gene>
<dbReference type="PANTHER" id="PTHR43252:SF6">
    <property type="entry name" value="NEGATIVE TRANSCRIPTION REGULATOR PADR"/>
    <property type="match status" value="1"/>
</dbReference>
<dbReference type="InterPro" id="IPR018309">
    <property type="entry name" value="Tscrpt_reg_PadR_C"/>
</dbReference>
<keyword evidence="4" id="KW-1185">Reference proteome</keyword>
<evidence type="ECO:0000313" key="4">
    <source>
        <dbReference type="Proteomes" id="UP000439752"/>
    </source>
</evidence>
<dbReference type="PANTHER" id="PTHR43252">
    <property type="entry name" value="TRANSCRIPTIONAL REGULATOR YQJI"/>
    <property type="match status" value="1"/>
</dbReference>
<dbReference type="InterPro" id="IPR036388">
    <property type="entry name" value="WH-like_DNA-bd_sf"/>
</dbReference>
<protein>
    <submittedName>
        <fullName evidence="3">PadR family transcriptional regulator</fullName>
    </submittedName>
</protein>
<dbReference type="InterPro" id="IPR036390">
    <property type="entry name" value="WH_DNA-bd_sf"/>
</dbReference>
<evidence type="ECO:0000259" key="2">
    <source>
        <dbReference type="Pfam" id="PF10400"/>
    </source>
</evidence>
<evidence type="ECO:0000259" key="1">
    <source>
        <dbReference type="Pfam" id="PF03551"/>
    </source>
</evidence>
<evidence type="ECO:0000313" key="3">
    <source>
        <dbReference type="EMBL" id="VWX37903.1"/>
    </source>
</evidence>
<dbReference type="Pfam" id="PF03551">
    <property type="entry name" value="PadR"/>
    <property type="match status" value="1"/>
</dbReference>
<dbReference type="AlphaFoldDB" id="A0A653IGX8"/>
<dbReference type="Gene3D" id="1.10.10.10">
    <property type="entry name" value="Winged helix-like DNA-binding domain superfamily/Winged helix DNA-binding domain"/>
    <property type="match status" value="1"/>
</dbReference>
<dbReference type="SUPFAM" id="SSF46785">
    <property type="entry name" value="Winged helix' DNA-binding domain"/>
    <property type="match status" value="1"/>
</dbReference>
<reference evidence="3 4" key="1">
    <citation type="submission" date="2019-10" db="EMBL/GenBank/DDBJ databases">
        <authorList>
            <person name="Karimi E."/>
        </authorList>
    </citation>
    <scope>NUCLEOTIDE SEQUENCE [LARGE SCALE GENOMIC DNA]</scope>
    <source>
        <strain evidence="3">Exiguobacterium sp. 9Y</strain>
    </source>
</reference>
<proteinExistence type="predicted"/>
<dbReference type="Pfam" id="PF10400">
    <property type="entry name" value="Vir_act_alpha_C"/>
    <property type="match status" value="1"/>
</dbReference>
<sequence>MGLRFALLGLLTQGEATGYDLSTTFKKQMTHFWTAHHTQIYRELLKMEEASLVTSVHIVQEDLPDKKVYSITDKGQTELVAWLRAPSEFKPKMKDENLMRVSLLHLLPLEEAVAYLEESKRHHQFAVDMMQVWRKDHLENGATLGETLTSEYGLRMMLNYLDWCDWAVEEIKRSQTSV</sequence>